<dbReference type="EMBL" id="NHYE01004110">
    <property type="protein sequence ID" value="PPQ86268.1"/>
    <property type="molecule type" value="Genomic_DNA"/>
</dbReference>
<evidence type="ECO:0000313" key="2">
    <source>
        <dbReference type="Proteomes" id="UP000284706"/>
    </source>
</evidence>
<name>A0A409X641_9AGAR</name>
<evidence type="ECO:0000313" key="1">
    <source>
        <dbReference type="EMBL" id="PPQ86268.1"/>
    </source>
</evidence>
<organism evidence="1 2">
    <name type="scientific">Gymnopilus dilepis</name>
    <dbReference type="NCBI Taxonomy" id="231916"/>
    <lineage>
        <taxon>Eukaryota</taxon>
        <taxon>Fungi</taxon>
        <taxon>Dikarya</taxon>
        <taxon>Basidiomycota</taxon>
        <taxon>Agaricomycotina</taxon>
        <taxon>Agaricomycetes</taxon>
        <taxon>Agaricomycetidae</taxon>
        <taxon>Agaricales</taxon>
        <taxon>Agaricineae</taxon>
        <taxon>Hymenogastraceae</taxon>
        <taxon>Gymnopilus</taxon>
    </lineage>
</organism>
<dbReference type="AlphaFoldDB" id="A0A409X641"/>
<gene>
    <name evidence="1" type="ORF">CVT26_004930</name>
</gene>
<comment type="caution">
    <text evidence="1">The sequence shown here is derived from an EMBL/GenBank/DDBJ whole genome shotgun (WGS) entry which is preliminary data.</text>
</comment>
<protein>
    <submittedName>
        <fullName evidence="1">Uncharacterized protein</fullName>
    </submittedName>
</protein>
<dbReference type="InParanoid" id="A0A409X641"/>
<reference evidence="1 2" key="1">
    <citation type="journal article" date="2018" name="Evol. Lett.">
        <title>Horizontal gene cluster transfer increased hallucinogenic mushroom diversity.</title>
        <authorList>
            <person name="Reynolds H.T."/>
            <person name="Vijayakumar V."/>
            <person name="Gluck-Thaler E."/>
            <person name="Korotkin H.B."/>
            <person name="Matheny P.B."/>
            <person name="Slot J.C."/>
        </authorList>
    </citation>
    <scope>NUCLEOTIDE SEQUENCE [LARGE SCALE GENOMIC DNA]</scope>
    <source>
        <strain evidence="1 2">SRW20</strain>
    </source>
</reference>
<proteinExistence type="predicted"/>
<dbReference type="Proteomes" id="UP000284706">
    <property type="component" value="Unassembled WGS sequence"/>
</dbReference>
<sequence length="75" mass="7889">MYMLARSSSREVGWRASGEVAASTPAELAALRVAAYESDLGMAFLGWSFGEEASAGWPGRKFCAIAIEGGEECPA</sequence>
<keyword evidence="2" id="KW-1185">Reference proteome</keyword>
<accession>A0A409X641</accession>